<keyword evidence="1" id="KW-1133">Transmembrane helix</keyword>
<sequence>MNLRKKISAFLDAIKNWEDPDFCLPEDEMGGFQYFFLHSETVDGIFIPLLGGLIALAFRLPVNIKTLILMRLFSVFTITMAILRLCYFLYC</sequence>
<evidence type="ECO:0000313" key="2">
    <source>
        <dbReference type="EMBL" id="VAY52630.1"/>
    </source>
</evidence>
<keyword evidence="1" id="KW-0472">Membrane</keyword>
<reference evidence="2 3" key="1">
    <citation type="journal article" date="1998" name="Science">
        <title>Genome sequence of the nematode C. elegans: a platform for investigating biology.</title>
        <authorList>
            <consortium name="The C. elegans sequencing consortium"/>
            <person name="Sulson J.E."/>
            <person name="Waterston R."/>
        </authorList>
    </citation>
    <scope>NUCLEOTIDE SEQUENCE [LARGE SCALE GENOMIC DNA]</scope>
    <source>
        <strain evidence="2 3">Bristol N2</strain>
    </source>
</reference>
<evidence type="ECO:0000256" key="1">
    <source>
        <dbReference type="SAM" id="Phobius"/>
    </source>
</evidence>
<dbReference type="InParanoid" id="A0A3B1E530"/>
<dbReference type="SMR" id="A0A3B1E530"/>
<feature type="transmembrane region" description="Helical" evidence="1">
    <location>
        <begin position="69"/>
        <end position="90"/>
    </location>
</feature>
<evidence type="ECO:0000313" key="3">
    <source>
        <dbReference type="Proteomes" id="UP000001940"/>
    </source>
</evidence>
<protein>
    <submittedName>
        <fullName evidence="2">Phosphatase PAP2 family protein</fullName>
    </submittedName>
</protein>
<dbReference type="Proteomes" id="UP000001940">
    <property type="component" value="Chromosome X"/>
</dbReference>
<dbReference type="WormBase" id="M163.22">
    <property type="protein sequence ID" value="CE52801"/>
    <property type="gene ID" value="WBGene00304195"/>
</dbReference>
<organism evidence="2 3">
    <name type="scientific">Caenorhabditis elegans</name>
    <dbReference type="NCBI Taxonomy" id="6239"/>
    <lineage>
        <taxon>Eukaryota</taxon>
        <taxon>Metazoa</taxon>
        <taxon>Ecdysozoa</taxon>
        <taxon>Nematoda</taxon>
        <taxon>Chromadorea</taxon>
        <taxon>Rhabditida</taxon>
        <taxon>Rhabditina</taxon>
        <taxon>Rhabditomorpha</taxon>
        <taxon>Rhabditoidea</taxon>
        <taxon>Rhabditidae</taxon>
        <taxon>Peloderinae</taxon>
        <taxon>Caenorhabditis</taxon>
    </lineage>
</organism>
<dbReference type="FunCoup" id="A0A3B1E530">
    <property type="interactions" value="171"/>
</dbReference>
<dbReference type="AlphaFoldDB" id="A0A3B1E530"/>
<accession>A0A3B1E530</accession>
<gene>
    <name evidence="2" type="ORF">CELE_M163.22</name>
    <name evidence="2 4" type="ORF">M163.22</name>
</gene>
<name>A0A3B1E530_CAEEL</name>
<keyword evidence="1" id="KW-0812">Transmembrane</keyword>
<evidence type="ECO:0000313" key="4">
    <source>
        <dbReference type="WormBase" id="M163.22"/>
    </source>
</evidence>
<dbReference type="AGR" id="WB:WBGene00304195"/>
<keyword evidence="3" id="KW-1185">Reference proteome</keyword>
<feature type="transmembrane region" description="Helical" evidence="1">
    <location>
        <begin position="45"/>
        <end position="62"/>
    </location>
</feature>
<proteinExistence type="predicted"/>
<dbReference type="EMBL" id="BX284606">
    <property type="protein sequence ID" value="VAY52630.1"/>
    <property type="molecule type" value="Genomic_DNA"/>
</dbReference>